<accession>A0A4D6MEC4</accession>
<dbReference type="Proteomes" id="UP000501690">
    <property type="component" value="Linkage Group LG7"/>
</dbReference>
<evidence type="ECO:0000313" key="1">
    <source>
        <dbReference type="EMBL" id="QCD99789.1"/>
    </source>
</evidence>
<name>A0A4D6MEC4_VIGUN</name>
<dbReference type="AlphaFoldDB" id="A0A4D6MEC4"/>
<dbReference type="EMBL" id="CP039351">
    <property type="protein sequence ID" value="QCD99789.1"/>
    <property type="molecule type" value="Genomic_DNA"/>
</dbReference>
<proteinExistence type="predicted"/>
<gene>
    <name evidence="1" type="ORF">DEO72_LG7g1075</name>
</gene>
<protein>
    <submittedName>
        <fullName evidence="1">Uncharacterized protein</fullName>
    </submittedName>
</protein>
<reference evidence="1 2" key="1">
    <citation type="submission" date="2019-04" db="EMBL/GenBank/DDBJ databases">
        <title>An improved genome assembly and genetic linkage map for asparagus bean, Vigna unguiculata ssp. sesquipedialis.</title>
        <authorList>
            <person name="Xia Q."/>
            <person name="Zhang R."/>
            <person name="Dong Y."/>
        </authorList>
    </citation>
    <scope>NUCLEOTIDE SEQUENCE [LARGE SCALE GENOMIC DNA]</scope>
    <source>
        <tissue evidence="1">Leaf</tissue>
    </source>
</reference>
<organism evidence="1 2">
    <name type="scientific">Vigna unguiculata</name>
    <name type="common">Cowpea</name>
    <dbReference type="NCBI Taxonomy" id="3917"/>
    <lineage>
        <taxon>Eukaryota</taxon>
        <taxon>Viridiplantae</taxon>
        <taxon>Streptophyta</taxon>
        <taxon>Embryophyta</taxon>
        <taxon>Tracheophyta</taxon>
        <taxon>Spermatophyta</taxon>
        <taxon>Magnoliopsida</taxon>
        <taxon>eudicotyledons</taxon>
        <taxon>Gunneridae</taxon>
        <taxon>Pentapetalae</taxon>
        <taxon>rosids</taxon>
        <taxon>fabids</taxon>
        <taxon>Fabales</taxon>
        <taxon>Fabaceae</taxon>
        <taxon>Papilionoideae</taxon>
        <taxon>50 kb inversion clade</taxon>
        <taxon>NPAAA clade</taxon>
        <taxon>indigoferoid/millettioid clade</taxon>
        <taxon>Phaseoleae</taxon>
        <taxon>Vigna</taxon>
    </lineage>
</organism>
<evidence type="ECO:0000313" key="2">
    <source>
        <dbReference type="Proteomes" id="UP000501690"/>
    </source>
</evidence>
<keyword evidence="2" id="KW-1185">Reference proteome</keyword>
<sequence length="79" mass="8819">MVACRGPEDDNCEFVVFIPTIGMKENKNDSPCSREDKVMISTNSSLKAMPTTSEGGNAELVVVVVRVEMEKKTFTNWEF</sequence>